<dbReference type="Gene3D" id="3.90.230.10">
    <property type="entry name" value="Creatinase/methionine aminopeptidase superfamily"/>
    <property type="match status" value="1"/>
</dbReference>
<dbReference type="SUPFAM" id="SSF55920">
    <property type="entry name" value="Creatinase/aminopeptidase"/>
    <property type="match status" value="1"/>
</dbReference>
<gene>
    <name evidence="5" type="ORF">RF11_10765</name>
</gene>
<accession>A0A0C2II75</accession>
<evidence type="ECO:0000313" key="5">
    <source>
        <dbReference type="EMBL" id="KII65044.1"/>
    </source>
</evidence>
<protein>
    <submittedName>
        <fullName evidence="5">Methionine aminopeptidase 2A</fullName>
    </submittedName>
</protein>
<keyword evidence="6" id="KW-1185">Reference proteome</keyword>
<name>A0A0C2II75_THEKT</name>
<dbReference type="InterPro" id="IPR050247">
    <property type="entry name" value="Met_Aminopeptidase_Type2"/>
</dbReference>
<dbReference type="GO" id="GO:0004177">
    <property type="term" value="F:aminopeptidase activity"/>
    <property type="evidence" value="ECO:0007669"/>
    <property type="project" value="UniProtKB-KW"/>
</dbReference>
<comment type="caution">
    <text evidence="5">The sequence shown here is derived from an EMBL/GenBank/DDBJ whole genome shotgun (WGS) entry which is preliminary data.</text>
</comment>
<dbReference type="Proteomes" id="UP000031668">
    <property type="component" value="Unassembled WGS sequence"/>
</dbReference>
<dbReference type="OrthoDB" id="7396231at2759"/>
<reference evidence="5 6" key="1">
    <citation type="journal article" date="2014" name="Genome Biol. Evol.">
        <title>The genome of the myxosporean Thelohanellus kitauei shows adaptations to nutrient acquisition within its fish host.</title>
        <authorList>
            <person name="Yang Y."/>
            <person name="Xiong J."/>
            <person name="Zhou Z."/>
            <person name="Huo F."/>
            <person name="Miao W."/>
            <person name="Ran C."/>
            <person name="Liu Y."/>
            <person name="Zhang J."/>
            <person name="Feng J."/>
            <person name="Wang M."/>
            <person name="Wang M."/>
            <person name="Wang L."/>
            <person name="Yao B."/>
        </authorList>
    </citation>
    <scope>NUCLEOTIDE SEQUENCE [LARGE SCALE GENOMIC DNA]</scope>
    <source>
        <strain evidence="5">Wuqing</strain>
    </source>
</reference>
<feature type="compositionally biased region" description="Basic residues" evidence="4">
    <location>
        <begin position="39"/>
        <end position="50"/>
    </location>
</feature>
<evidence type="ECO:0000313" key="6">
    <source>
        <dbReference type="Proteomes" id="UP000031668"/>
    </source>
</evidence>
<organism evidence="5 6">
    <name type="scientific">Thelohanellus kitauei</name>
    <name type="common">Myxosporean</name>
    <dbReference type="NCBI Taxonomy" id="669202"/>
    <lineage>
        <taxon>Eukaryota</taxon>
        <taxon>Metazoa</taxon>
        <taxon>Cnidaria</taxon>
        <taxon>Myxozoa</taxon>
        <taxon>Myxosporea</taxon>
        <taxon>Bivalvulida</taxon>
        <taxon>Platysporina</taxon>
        <taxon>Myxobolidae</taxon>
        <taxon>Thelohanellus</taxon>
    </lineage>
</organism>
<keyword evidence="3" id="KW-0378">Hydrolase</keyword>
<keyword evidence="1 5" id="KW-0031">Aminopeptidase</keyword>
<dbReference type="InterPro" id="IPR036005">
    <property type="entry name" value="Creatinase/aminopeptidase-like"/>
</dbReference>
<evidence type="ECO:0000256" key="3">
    <source>
        <dbReference type="ARBA" id="ARBA00022801"/>
    </source>
</evidence>
<dbReference type="AlphaFoldDB" id="A0A0C2II75"/>
<evidence type="ECO:0000256" key="2">
    <source>
        <dbReference type="ARBA" id="ARBA00022670"/>
    </source>
</evidence>
<dbReference type="GO" id="GO:0005737">
    <property type="term" value="C:cytoplasm"/>
    <property type="evidence" value="ECO:0007669"/>
    <property type="project" value="TreeGrafter"/>
</dbReference>
<dbReference type="GO" id="GO:0008235">
    <property type="term" value="F:metalloexopeptidase activity"/>
    <property type="evidence" value="ECO:0007669"/>
    <property type="project" value="TreeGrafter"/>
</dbReference>
<feature type="region of interest" description="Disordered" evidence="4">
    <location>
        <begin position="1"/>
        <end position="78"/>
    </location>
</feature>
<dbReference type="PANTHER" id="PTHR45777:SF2">
    <property type="entry name" value="METHIONINE AMINOPEPTIDASE 2"/>
    <property type="match status" value="1"/>
</dbReference>
<sequence>MVPPGCPAETNPNLCGLDPEEVMDQLSNGLQEISIPNPKNKKKKRNRKKGNKGEAQAEPSEDTPRVLKTQTDPPSVPVDEIFDTFPQGQILDYSHVDHLFRKSDENKKVLENIQFDVYNDIRRAAEVHRQVRAYMRSVIKPGMTMIDIW</sequence>
<keyword evidence="2" id="KW-0645">Protease</keyword>
<dbReference type="PANTHER" id="PTHR45777">
    <property type="entry name" value="METHIONINE AMINOPEPTIDASE 2"/>
    <property type="match status" value="1"/>
</dbReference>
<dbReference type="EMBL" id="JWZT01004031">
    <property type="protein sequence ID" value="KII65044.1"/>
    <property type="molecule type" value="Genomic_DNA"/>
</dbReference>
<evidence type="ECO:0000256" key="4">
    <source>
        <dbReference type="SAM" id="MobiDB-lite"/>
    </source>
</evidence>
<proteinExistence type="predicted"/>
<dbReference type="GO" id="GO:0006508">
    <property type="term" value="P:proteolysis"/>
    <property type="evidence" value="ECO:0007669"/>
    <property type="project" value="UniProtKB-KW"/>
</dbReference>
<evidence type="ECO:0000256" key="1">
    <source>
        <dbReference type="ARBA" id="ARBA00022438"/>
    </source>
</evidence>